<evidence type="ECO:0000313" key="2">
    <source>
        <dbReference type="Proteomes" id="UP001164536"/>
    </source>
</evidence>
<sequence>MNNNEASTPGKFEMKSEDVEPMFITAANMEAMPFIIRFQGGSELKFDKEKVTFTGDADDAAKQFIEHVANLHNHQWKARQITSVVPNDALLESLKAEQKASDIICEIAQKALTKASDEDSDYFTTARLMEIIYGSDLKWPEQKLLARYMLDMKNRFYHSTEGAEREILKRLAVIMCGNDYPGEIRSLTVTAQSLVDRCKTLARDKEELLSDTPMLWRPASPDEINKRSIRESTNIDSPSREAIVAGGVLVQCPRCHGDSYRLNFNGWAHFWCDKCANAITSEGK</sequence>
<keyword evidence="2" id="KW-1185">Reference proteome</keyword>
<geneLocation type="plasmid" evidence="1 2">
    <name>unnamed5</name>
</geneLocation>
<reference evidence="1" key="1">
    <citation type="submission" date="2022-12" db="EMBL/GenBank/DDBJ databases">
        <title>2953647.</title>
        <authorList>
            <person name="Hergert J."/>
            <person name="Casey R."/>
            <person name="Wagner J."/>
            <person name="Young E.L."/>
            <person name="Oakeson K.F."/>
        </authorList>
    </citation>
    <scope>NUCLEOTIDE SEQUENCE</scope>
    <source>
        <strain evidence="1">2953647</strain>
        <plasmid evidence="1">unnamed5</plasmid>
    </source>
</reference>
<accession>A0ABY7L9W9</accession>
<dbReference type="EMBL" id="CP114569">
    <property type="protein sequence ID" value="WAZ60677.1"/>
    <property type="molecule type" value="Genomic_DNA"/>
</dbReference>
<proteinExistence type="predicted"/>
<gene>
    <name evidence="1" type="ORF">O4000_29115</name>
</gene>
<keyword evidence="1" id="KW-0614">Plasmid</keyword>
<evidence type="ECO:0000313" key="1">
    <source>
        <dbReference type="EMBL" id="WAZ60677.1"/>
    </source>
</evidence>
<organism evidence="1 2">
    <name type="scientific">Citrobacter freundii</name>
    <dbReference type="NCBI Taxonomy" id="546"/>
    <lineage>
        <taxon>Bacteria</taxon>
        <taxon>Pseudomonadati</taxon>
        <taxon>Pseudomonadota</taxon>
        <taxon>Gammaproteobacteria</taxon>
        <taxon>Enterobacterales</taxon>
        <taxon>Enterobacteriaceae</taxon>
        <taxon>Citrobacter</taxon>
        <taxon>Citrobacter freundii complex</taxon>
    </lineage>
</organism>
<dbReference type="Proteomes" id="UP001164536">
    <property type="component" value="Plasmid unnamed5"/>
</dbReference>
<dbReference type="RefSeq" id="WP_269521566.1">
    <property type="nucleotide sequence ID" value="NZ_CP114569.1"/>
</dbReference>
<protein>
    <submittedName>
        <fullName evidence="1">Uncharacterized protein</fullName>
    </submittedName>
</protein>
<name>A0ABY7L9W9_CITFR</name>